<dbReference type="PANTHER" id="PTHR31876">
    <property type="entry name" value="COV-LIKE PROTEIN 1"/>
    <property type="match status" value="1"/>
</dbReference>
<keyword evidence="2" id="KW-0472">Membrane</keyword>
<keyword evidence="4" id="KW-1185">Reference proteome</keyword>
<name>A0AA35RDA0_GEOBA</name>
<keyword evidence="2" id="KW-1133">Transmembrane helix</keyword>
<organism evidence="3 4">
    <name type="scientific">Geodia barretti</name>
    <name type="common">Barrett's horny sponge</name>
    <dbReference type="NCBI Taxonomy" id="519541"/>
    <lineage>
        <taxon>Eukaryota</taxon>
        <taxon>Metazoa</taxon>
        <taxon>Porifera</taxon>
        <taxon>Demospongiae</taxon>
        <taxon>Heteroscleromorpha</taxon>
        <taxon>Tetractinellida</taxon>
        <taxon>Astrophorina</taxon>
        <taxon>Geodiidae</taxon>
        <taxon>Geodia</taxon>
    </lineage>
</organism>
<dbReference type="Proteomes" id="UP001174909">
    <property type="component" value="Unassembled WGS sequence"/>
</dbReference>
<dbReference type="Pfam" id="PF04367">
    <property type="entry name" value="DUF502"/>
    <property type="match status" value="1"/>
</dbReference>
<protein>
    <submittedName>
        <fullName evidence="3">Protein LIKE COV 1</fullName>
    </submittedName>
</protein>
<dbReference type="AlphaFoldDB" id="A0AA35RDA0"/>
<feature type="region of interest" description="Disordered" evidence="1">
    <location>
        <begin position="241"/>
        <end position="260"/>
    </location>
</feature>
<dbReference type="PANTHER" id="PTHR31876:SF26">
    <property type="entry name" value="PROTEIN LIKE COV 2"/>
    <property type="match status" value="1"/>
</dbReference>
<feature type="transmembrane region" description="Helical" evidence="2">
    <location>
        <begin position="62"/>
        <end position="79"/>
    </location>
</feature>
<gene>
    <name evidence="3" type="ORF">GBAR_LOCUS5575</name>
</gene>
<proteinExistence type="predicted"/>
<keyword evidence="2" id="KW-0812">Transmembrane</keyword>
<evidence type="ECO:0000313" key="3">
    <source>
        <dbReference type="EMBL" id="CAI8008042.1"/>
    </source>
</evidence>
<dbReference type="EMBL" id="CASHTH010000814">
    <property type="protein sequence ID" value="CAI8008042.1"/>
    <property type="molecule type" value="Genomic_DNA"/>
</dbReference>
<comment type="caution">
    <text evidence="3">The sequence shown here is derived from an EMBL/GenBank/DDBJ whole genome shotgun (WGS) entry which is preliminary data.</text>
</comment>
<accession>A0AA35RDA0</accession>
<evidence type="ECO:0000313" key="4">
    <source>
        <dbReference type="Proteomes" id="UP001174909"/>
    </source>
</evidence>
<evidence type="ECO:0000256" key="1">
    <source>
        <dbReference type="SAM" id="MobiDB-lite"/>
    </source>
</evidence>
<reference evidence="3" key="1">
    <citation type="submission" date="2023-03" db="EMBL/GenBank/DDBJ databases">
        <authorList>
            <person name="Steffen K."/>
            <person name="Cardenas P."/>
        </authorList>
    </citation>
    <scope>NUCLEOTIDE SEQUENCE</scope>
</reference>
<dbReference type="InterPro" id="IPR007462">
    <property type="entry name" value="COV1-like"/>
</dbReference>
<feature type="transmembrane region" description="Helical" evidence="2">
    <location>
        <begin position="21"/>
        <end position="42"/>
    </location>
</feature>
<sequence length="260" mass="28597">MQGTVNLRSMNKVENHVWGRVRSGFMMFVPILVTYLVLRLLVGYTDGLLSPLLDLLPFNAPGLSLFLLVVIFYFSGLVLSPRVGKMAIMAQHAIFSRIPVIRSIYGLTEQVAGHLSAYDGHEFSRVVLVEWPKPNVYAVGFVTGHCDMKGDDSKRVAVYIPTVPNPTSGMFALMRLGDVVDTEITVEEAIKLVLSGGIVLPEHMNDIVMRPRGQTDTSEIADPDEITDEIIDADSVVTVGSYRNGHNGHKEKQVTSEGVN</sequence>
<evidence type="ECO:0000256" key="2">
    <source>
        <dbReference type="SAM" id="Phobius"/>
    </source>
</evidence>